<organism evidence="2 3">
    <name type="scientific">Hymenoscyphus albidus</name>
    <dbReference type="NCBI Taxonomy" id="595503"/>
    <lineage>
        <taxon>Eukaryota</taxon>
        <taxon>Fungi</taxon>
        <taxon>Dikarya</taxon>
        <taxon>Ascomycota</taxon>
        <taxon>Pezizomycotina</taxon>
        <taxon>Leotiomycetes</taxon>
        <taxon>Helotiales</taxon>
        <taxon>Helotiaceae</taxon>
        <taxon>Hymenoscyphus</taxon>
    </lineage>
</organism>
<dbReference type="Pfam" id="PF22939">
    <property type="entry name" value="WHD_GPIID"/>
    <property type="match status" value="1"/>
</dbReference>
<reference evidence="2" key="1">
    <citation type="submission" date="2021-07" db="EMBL/GenBank/DDBJ databases">
        <authorList>
            <person name="Durling M."/>
        </authorList>
    </citation>
    <scope>NUCLEOTIDE SEQUENCE</scope>
</reference>
<dbReference type="OrthoDB" id="3562285at2759"/>
<dbReference type="PANTHER" id="PTHR10039">
    <property type="entry name" value="AMELOGENIN"/>
    <property type="match status" value="1"/>
</dbReference>
<gene>
    <name evidence="2" type="ORF">HYALB_00012392</name>
</gene>
<feature type="domain" description="GPI inositol-deacylase winged helix" evidence="1">
    <location>
        <begin position="286"/>
        <end position="364"/>
    </location>
</feature>
<comment type="caution">
    <text evidence="2">The sequence shown here is derived from an EMBL/GenBank/DDBJ whole genome shotgun (WGS) entry which is preliminary data.</text>
</comment>
<evidence type="ECO:0000259" key="1">
    <source>
        <dbReference type="Pfam" id="PF22939"/>
    </source>
</evidence>
<protein>
    <recommendedName>
        <fullName evidence="1">GPI inositol-deacylase winged helix domain-containing protein</fullName>
    </recommendedName>
</protein>
<name>A0A9N9LXE0_9HELO</name>
<evidence type="ECO:0000313" key="3">
    <source>
        <dbReference type="Proteomes" id="UP000701801"/>
    </source>
</evidence>
<dbReference type="AlphaFoldDB" id="A0A9N9LXE0"/>
<accession>A0A9N9LXE0</accession>
<dbReference type="EMBL" id="CAJVRM010000365">
    <property type="protein sequence ID" value="CAG8980199.1"/>
    <property type="molecule type" value="Genomic_DNA"/>
</dbReference>
<dbReference type="InterPro" id="IPR054471">
    <property type="entry name" value="GPIID_WHD"/>
</dbReference>
<dbReference type="PANTHER" id="PTHR10039:SF15">
    <property type="entry name" value="NACHT DOMAIN-CONTAINING PROTEIN"/>
    <property type="match status" value="1"/>
</dbReference>
<dbReference type="Proteomes" id="UP000701801">
    <property type="component" value="Unassembled WGS sequence"/>
</dbReference>
<sequence>MSELGIAGSAVGIVSLGMQVCDGLIKYYGSWKDAPTEVLRMCQSVKSLEESLNVLKLSIREEGVATQAEAGIREGIIGCKAGIDKLQQELNKVQEIQGSSVWSKIHGQGRRLLYPFRESTLLKLMGIIADICENLNLAVELLHLSRKPIYHQVVVQNGFLSSPNVRLLCTSRHLGDIEDLFKGAPHLEIRASDEDITKYLDVHIQQVPKVVRFCCKSEDLKTRIVEKLVEKANGMFLLAELHLESLKSKTDIKSLRKSLDILPEARDDVYKEAMKRIQRQPEDEARLAIMVLSWITHVIRPLKMGEIQHAVAVTNFEPEDTTIDEEGLADESDITTACGGLVVIDQDSRNVRLVHYTTQEYFEKHRSKLFPMAHTDIAIASIRYLSMDQFRNGACQTQREFESWLPDFALIQYAVRHWDDHVTNAQNAAVEEYAFEFLNDGTLNICCCANC</sequence>
<proteinExistence type="predicted"/>
<evidence type="ECO:0000313" key="2">
    <source>
        <dbReference type="EMBL" id="CAG8980199.1"/>
    </source>
</evidence>
<keyword evidence="3" id="KW-1185">Reference proteome</keyword>